<name>D8Q9E9_SCHCM</name>
<accession>D8Q9E9</accession>
<feature type="compositionally biased region" description="Basic and acidic residues" evidence="1">
    <location>
        <begin position="90"/>
        <end position="112"/>
    </location>
</feature>
<evidence type="ECO:0000256" key="1">
    <source>
        <dbReference type="SAM" id="MobiDB-lite"/>
    </source>
</evidence>
<gene>
    <name evidence="2" type="ORF">SCHCODRAFT_85543</name>
</gene>
<protein>
    <submittedName>
        <fullName evidence="2">Uncharacterized protein</fullName>
    </submittedName>
</protein>
<dbReference type="OrthoDB" id="10423326at2759"/>
<proteinExistence type="predicted"/>
<evidence type="ECO:0000313" key="2">
    <source>
        <dbReference type="EMBL" id="EFI95642.1"/>
    </source>
</evidence>
<organism evidence="3">
    <name type="scientific">Schizophyllum commune (strain H4-8 / FGSC 9210)</name>
    <name type="common">Split gill fungus</name>
    <dbReference type="NCBI Taxonomy" id="578458"/>
    <lineage>
        <taxon>Eukaryota</taxon>
        <taxon>Fungi</taxon>
        <taxon>Dikarya</taxon>
        <taxon>Basidiomycota</taxon>
        <taxon>Agaricomycotina</taxon>
        <taxon>Agaricomycetes</taxon>
        <taxon>Agaricomycetidae</taxon>
        <taxon>Agaricales</taxon>
        <taxon>Schizophyllaceae</taxon>
        <taxon>Schizophyllum</taxon>
    </lineage>
</organism>
<dbReference type="EMBL" id="GL377308">
    <property type="protein sequence ID" value="EFI95642.1"/>
    <property type="molecule type" value="Genomic_DNA"/>
</dbReference>
<dbReference type="KEGG" id="scm:SCHCO_02631878"/>
<dbReference type="Proteomes" id="UP000007431">
    <property type="component" value="Unassembled WGS sequence"/>
</dbReference>
<keyword evidence="3" id="KW-1185">Reference proteome</keyword>
<dbReference type="VEuPathDB" id="FungiDB:SCHCODRAFT_02631878"/>
<reference evidence="2 3" key="1">
    <citation type="journal article" date="2010" name="Nat. Biotechnol.">
        <title>Genome sequence of the model mushroom Schizophyllum commune.</title>
        <authorList>
            <person name="Ohm R.A."/>
            <person name="de Jong J.F."/>
            <person name="Lugones L.G."/>
            <person name="Aerts A."/>
            <person name="Kothe E."/>
            <person name="Stajich J.E."/>
            <person name="de Vries R.P."/>
            <person name="Record E."/>
            <person name="Levasseur A."/>
            <person name="Baker S.E."/>
            <person name="Bartholomew K.A."/>
            <person name="Coutinho P.M."/>
            <person name="Erdmann S."/>
            <person name="Fowler T.J."/>
            <person name="Gathman A.C."/>
            <person name="Lombard V."/>
            <person name="Henrissat B."/>
            <person name="Knabe N."/>
            <person name="Kuees U."/>
            <person name="Lilly W.W."/>
            <person name="Lindquist E."/>
            <person name="Lucas S."/>
            <person name="Magnuson J.K."/>
            <person name="Piumi F."/>
            <person name="Raudaskoski M."/>
            <person name="Salamov A."/>
            <person name="Schmutz J."/>
            <person name="Schwarze F.W.M.R."/>
            <person name="vanKuyk P.A."/>
            <person name="Horton J.S."/>
            <person name="Grigoriev I.V."/>
            <person name="Woesten H.A.B."/>
        </authorList>
    </citation>
    <scope>NUCLEOTIDE SEQUENCE [LARGE SCALE GENOMIC DNA]</scope>
    <source>
        <strain evidence="3">H4-8 / FGSC 9210</strain>
    </source>
</reference>
<dbReference type="InParanoid" id="D8Q9E9"/>
<dbReference type="AlphaFoldDB" id="D8Q9E9"/>
<feature type="region of interest" description="Disordered" evidence="1">
    <location>
        <begin position="1"/>
        <end position="131"/>
    </location>
</feature>
<evidence type="ECO:0000313" key="3">
    <source>
        <dbReference type="Proteomes" id="UP000007431"/>
    </source>
</evidence>
<sequence length="131" mass="13632">MAAPIAFSRASTPTTSGRTATPPGQVGSPPFAPRLDSPHFEGLGVLPALQPGSRDSSVGPRSSRADMGDMFFTTPPMSPTLGGLSAARSLEPEHASRQSRESDDFSASHEGEQSTSSHLPYPGDAPSRGRQ</sequence>
<dbReference type="HOGENOM" id="CLU_1928794_0_0_1"/>
<dbReference type="GeneID" id="9591546"/>
<feature type="compositionally biased region" description="Polar residues" evidence="1">
    <location>
        <begin position="9"/>
        <end position="19"/>
    </location>
</feature>